<organism evidence="16 17">
    <name type="scientific">Microbulbifer pacificus</name>
    <dbReference type="NCBI Taxonomy" id="407164"/>
    <lineage>
        <taxon>Bacteria</taxon>
        <taxon>Pseudomonadati</taxon>
        <taxon>Pseudomonadota</taxon>
        <taxon>Gammaproteobacteria</taxon>
        <taxon>Cellvibrionales</taxon>
        <taxon>Microbulbiferaceae</taxon>
        <taxon>Microbulbifer</taxon>
    </lineage>
</organism>
<keyword evidence="7" id="KW-0067">ATP-binding</keyword>
<name>A0AAU0MYG3_9GAMM</name>
<protein>
    <submittedName>
        <fullName evidence="16">Thiamine phosphate synthase</fullName>
        <ecNumber evidence="16">2.5.1.3</ecNumber>
    </submittedName>
</protein>
<evidence type="ECO:0000256" key="8">
    <source>
        <dbReference type="ARBA" id="ARBA00022842"/>
    </source>
</evidence>
<gene>
    <name evidence="16" type="primary">thiE</name>
    <name evidence="16" type="ORF">R5R33_15270</name>
</gene>
<dbReference type="InterPro" id="IPR013749">
    <property type="entry name" value="PM/HMP-P_kinase-1"/>
</dbReference>
<evidence type="ECO:0000259" key="15">
    <source>
        <dbReference type="Pfam" id="PF08543"/>
    </source>
</evidence>
<dbReference type="InterPro" id="IPR022998">
    <property type="entry name" value="ThiamineP_synth_TenI"/>
</dbReference>
<evidence type="ECO:0000256" key="1">
    <source>
        <dbReference type="ARBA" id="ARBA00001946"/>
    </source>
</evidence>
<evidence type="ECO:0000259" key="14">
    <source>
        <dbReference type="Pfam" id="PF02581"/>
    </source>
</evidence>
<dbReference type="Gene3D" id="3.20.20.70">
    <property type="entry name" value="Aldolase class I"/>
    <property type="match status" value="1"/>
</dbReference>
<dbReference type="InterPro" id="IPR036206">
    <property type="entry name" value="ThiamineP_synth_sf"/>
</dbReference>
<evidence type="ECO:0000256" key="2">
    <source>
        <dbReference type="ARBA" id="ARBA00005165"/>
    </source>
</evidence>
<evidence type="ECO:0000256" key="5">
    <source>
        <dbReference type="ARBA" id="ARBA00022741"/>
    </source>
</evidence>
<dbReference type="GO" id="GO:0046872">
    <property type="term" value="F:metal ion binding"/>
    <property type="evidence" value="ECO:0007669"/>
    <property type="project" value="UniProtKB-KW"/>
</dbReference>
<dbReference type="Gene3D" id="3.40.1190.20">
    <property type="match status" value="1"/>
</dbReference>
<dbReference type="GO" id="GO:0009228">
    <property type="term" value="P:thiamine biosynthetic process"/>
    <property type="evidence" value="ECO:0007669"/>
    <property type="project" value="UniProtKB-KW"/>
</dbReference>
<keyword evidence="10" id="KW-0511">Multifunctional enzyme</keyword>
<evidence type="ECO:0000256" key="10">
    <source>
        <dbReference type="ARBA" id="ARBA00023268"/>
    </source>
</evidence>
<dbReference type="GO" id="GO:0008902">
    <property type="term" value="F:hydroxymethylpyrimidine kinase activity"/>
    <property type="evidence" value="ECO:0007669"/>
    <property type="project" value="TreeGrafter"/>
</dbReference>
<dbReference type="KEGG" id="mpaf:R5R33_15270"/>
<evidence type="ECO:0000256" key="3">
    <source>
        <dbReference type="ARBA" id="ARBA00022679"/>
    </source>
</evidence>
<comment type="cofactor">
    <cofactor evidence="1">
        <name>Mg(2+)</name>
        <dbReference type="ChEBI" id="CHEBI:18420"/>
    </cofactor>
</comment>
<dbReference type="GO" id="GO:0005524">
    <property type="term" value="F:ATP binding"/>
    <property type="evidence" value="ECO:0007669"/>
    <property type="project" value="UniProtKB-KW"/>
</dbReference>
<sequence length="519" mass="54486">MSVSVPRPIVWTIAGSDSGGGAGIQADLLTMHDLGVHGCSAITANTAQNTLGVPAINAVSGEVLQSQLDALLADLKPAAIKIGLLANAGQVRLVANFLRVLKECGEYIPVVYDPVAVATSGAQLTEDSTGAAVLHELLPLCDLLTPNSLELAWLVGAGDDRAEVEGAEAILSAARKLRGEHATAVLVSGGHFEIEPGSTADLLCSGNGENFSEDWLIGKRIETRNSHGTGCTLSSAIAALLALGYPLKDACVVANAYVRRGLRLGDSEHIGAGTGPVGHCGWPGALQDFPDVLVAGSERAKPFGVFDPSAAANFAAEFPQPETSRLGLYPVVDSVEWIEKLAREGVRTLQLRIKQPGSDLREQIERAVAIARGYGLRLFINDYWQHAIDCGAYGVHLGQEDLQQADLKAIQRAGLKLGISTHGFFELLYAWQFRPSYLAIGVIYATSTKDMSGQLQGPEKLTRMAALLPGYPLVAIGGINLARAADVAASGVGSIAVVTAITDAPEVREAVAQLRAVIE</sequence>
<dbReference type="GO" id="GO:0008972">
    <property type="term" value="F:phosphomethylpyrimidine kinase activity"/>
    <property type="evidence" value="ECO:0007669"/>
    <property type="project" value="InterPro"/>
</dbReference>
<dbReference type="Proteomes" id="UP001302477">
    <property type="component" value="Chromosome"/>
</dbReference>
<dbReference type="InterPro" id="IPR034291">
    <property type="entry name" value="TMP_synthase"/>
</dbReference>
<dbReference type="NCBIfam" id="TIGR00097">
    <property type="entry name" value="HMP-P_kinase"/>
    <property type="match status" value="1"/>
</dbReference>
<keyword evidence="9" id="KW-0784">Thiamine biosynthesis</keyword>
<dbReference type="CDD" id="cd01169">
    <property type="entry name" value="HMPP_kinase"/>
    <property type="match status" value="1"/>
</dbReference>
<evidence type="ECO:0000313" key="17">
    <source>
        <dbReference type="Proteomes" id="UP001302477"/>
    </source>
</evidence>
<dbReference type="InterPro" id="IPR029056">
    <property type="entry name" value="Ribokinase-like"/>
</dbReference>
<evidence type="ECO:0000256" key="4">
    <source>
        <dbReference type="ARBA" id="ARBA00022723"/>
    </source>
</evidence>
<keyword evidence="3 16" id="KW-0808">Transferase</keyword>
<dbReference type="Pfam" id="PF08543">
    <property type="entry name" value="Phos_pyr_kin"/>
    <property type="match status" value="1"/>
</dbReference>
<feature type="domain" description="Thiamine phosphate synthase/TenI" evidence="14">
    <location>
        <begin position="333"/>
        <end position="501"/>
    </location>
</feature>
<dbReference type="FunFam" id="3.20.20.70:FF:000064">
    <property type="entry name" value="Thiamine-phosphate synthase"/>
    <property type="match status" value="1"/>
</dbReference>
<dbReference type="AlphaFoldDB" id="A0AAU0MYG3"/>
<dbReference type="NCBIfam" id="TIGR00693">
    <property type="entry name" value="thiE"/>
    <property type="match status" value="1"/>
</dbReference>
<comment type="catalytic activity">
    <reaction evidence="13">
        <text>2-[(2R,5Z)-2-carboxy-4-methylthiazol-5(2H)-ylidene]ethyl phosphate + 4-amino-2-methyl-5-(diphosphooxymethyl)pyrimidine + 2 H(+) = thiamine phosphate + CO2 + diphosphate</text>
        <dbReference type="Rhea" id="RHEA:47844"/>
        <dbReference type="ChEBI" id="CHEBI:15378"/>
        <dbReference type="ChEBI" id="CHEBI:16526"/>
        <dbReference type="ChEBI" id="CHEBI:33019"/>
        <dbReference type="ChEBI" id="CHEBI:37575"/>
        <dbReference type="ChEBI" id="CHEBI:57841"/>
        <dbReference type="ChEBI" id="CHEBI:62899"/>
        <dbReference type="EC" id="2.5.1.3"/>
    </reaction>
</comment>
<dbReference type="EC" id="2.5.1.3" evidence="16"/>
<dbReference type="PANTHER" id="PTHR20858:SF17">
    <property type="entry name" value="HYDROXYMETHYLPYRIMIDINE_PHOSPHOMETHYLPYRIMIDINE KINASE THI20-RELATED"/>
    <property type="match status" value="1"/>
</dbReference>
<reference evidence="16 17" key="1">
    <citation type="submission" date="2023-10" db="EMBL/GenBank/DDBJ databases">
        <title>Description of Microbulbifer bruguierae sp. nov., isolated from the sediments of mangrove plant Bruguiera sexangula and comparative genomic analyses of the genus Microbulbifer.</title>
        <authorList>
            <person name="Long M."/>
        </authorList>
    </citation>
    <scope>NUCLEOTIDE SEQUENCE [LARGE SCALE GENOMIC DNA]</scope>
    <source>
        <strain evidence="16 17">SPO729</strain>
    </source>
</reference>
<proteinExistence type="predicted"/>
<dbReference type="GO" id="GO:0004789">
    <property type="term" value="F:thiamine-phosphate diphosphorylase activity"/>
    <property type="evidence" value="ECO:0007669"/>
    <property type="project" value="UniProtKB-EC"/>
</dbReference>
<dbReference type="GO" id="GO:0005829">
    <property type="term" value="C:cytosol"/>
    <property type="evidence" value="ECO:0007669"/>
    <property type="project" value="TreeGrafter"/>
</dbReference>
<comment type="pathway">
    <text evidence="2">Cofactor biosynthesis; thiamine diphosphate biosynthesis; thiamine phosphate from 4-amino-2-methyl-5-diphosphomethylpyrimidine and 4-methyl-5-(2-phosphoethyl)-thiazole: step 1/1.</text>
</comment>
<dbReference type="SUPFAM" id="SSF51391">
    <property type="entry name" value="Thiamin phosphate synthase"/>
    <property type="match status" value="1"/>
</dbReference>
<evidence type="ECO:0000256" key="13">
    <source>
        <dbReference type="ARBA" id="ARBA00047883"/>
    </source>
</evidence>
<dbReference type="RefSeq" id="WP_318953561.1">
    <property type="nucleotide sequence ID" value="NZ_CP137555.1"/>
</dbReference>
<dbReference type="PANTHER" id="PTHR20858">
    <property type="entry name" value="PHOSPHOMETHYLPYRIMIDINE KINASE"/>
    <property type="match status" value="1"/>
</dbReference>
<keyword evidence="5" id="KW-0547">Nucleotide-binding</keyword>
<dbReference type="CDD" id="cd00564">
    <property type="entry name" value="TMP_TenI"/>
    <property type="match status" value="1"/>
</dbReference>
<keyword evidence="17" id="KW-1185">Reference proteome</keyword>
<dbReference type="NCBIfam" id="NF002904">
    <property type="entry name" value="PRK03512.1"/>
    <property type="match status" value="1"/>
</dbReference>
<evidence type="ECO:0000256" key="11">
    <source>
        <dbReference type="ARBA" id="ARBA00047334"/>
    </source>
</evidence>
<keyword evidence="8" id="KW-0460">Magnesium</keyword>
<keyword evidence="6" id="KW-0418">Kinase</keyword>
<dbReference type="Pfam" id="PF02581">
    <property type="entry name" value="TMP-TENI"/>
    <property type="match status" value="1"/>
</dbReference>
<evidence type="ECO:0000256" key="9">
    <source>
        <dbReference type="ARBA" id="ARBA00022977"/>
    </source>
</evidence>
<feature type="domain" description="Pyridoxamine kinase/Phosphomethylpyrimidine kinase" evidence="15">
    <location>
        <begin position="17"/>
        <end position="277"/>
    </location>
</feature>
<keyword evidence="4" id="KW-0479">Metal-binding</keyword>
<dbReference type="InterPro" id="IPR004399">
    <property type="entry name" value="HMP/HMP-P_kinase_dom"/>
</dbReference>
<comment type="catalytic activity">
    <reaction evidence="12">
        <text>2-(2-carboxy-4-methylthiazol-5-yl)ethyl phosphate + 4-amino-2-methyl-5-(diphosphooxymethyl)pyrimidine + 2 H(+) = thiamine phosphate + CO2 + diphosphate</text>
        <dbReference type="Rhea" id="RHEA:47848"/>
        <dbReference type="ChEBI" id="CHEBI:15378"/>
        <dbReference type="ChEBI" id="CHEBI:16526"/>
        <dbReference type="ChEBI" id="CHEBI:33019"/>
        <dbReference type="ChEBI" id="CHEBI:37575"/>
        <dbReference type="ChEBI" id="CHEBI:57841"/>
        <dbReference type="ChEBI" id="CHEBI:62890"/>
        <dbReference type="EC" id="2.5.1.3"/>
    </reaction>
</comment>
<comment type="catalytic activity">
    <reaction evidence="11">
        <text>4-methyl-5-(2-phosphooxyethyl)-thiazole + 4-amino-2-methyl-5-(diphosphooxymethyl)pyrimidine + H(+) = thiamine phosphate + diphosphate</text>
        <dbReference type="Rhea" id="RHEA:22328"/>
        <dbReference type="ChEBI" id="CHEBI:15378"/>
        <dbReference type="ChEBI" id="CHEBI:33019"/>
        <dbReference type="ChEBI" id="CHEBI:37575"/>
        <dbReference type="ChEBI" id="CHEBI:57841"/>
        <dbReference type="ChEBI" id="CHEBI:58296"/>
        <dbReference type="EC" id="2.5.1.3"/>
    </reaction>
</comment>
<dbReference type="EMBL" id="CP137555">
    <property type="protein sequence ID" value="WOX05087.1"/>
    <property type="molecule type" value="Genomic_DNA"/>
</dbReference>
<evidence type="ECO:0000256" key="7">
    <source>
        <dbReference type="ARBA" id="ARBA00022840"/>
    </source>
</evidence>
<evidence type="ECO:0000313" key="16">
    <source>
        <dbReference type="EMBL" id="WOX05087.1"/>
    </source>
</evidence>
<evidence type="ECO:0000256" key="12">
    <source>
        <dbReference type="ARBA" id="ARBA00047851"/>
    </source>
</evidence>
<dbReference type="InterPro" id="IPR013785">
    <property type="entry name" value="Aldolase_TIM"/>
</dbReference>
<evidence type="ECO:0000256" key="6">
    <source>
        <dbReference type="ARBA" id="ARBA00022777"/>
    </source>
</evidence>
<accession>A0AAU0MYG3</accession>
<dbReference type="SUPFAM" id="SSF53613">
    <property type="entry name" value="Ribokinase-like"/>
    <property type="match status" value="1"/>
</dbReference>